<feature type="domain" description="EMC1 first beta-propeller" evidence="12">
    <location>
        <begin position="34"/>
        <end position="215"/>
    </location>
</feature>
<dbReference type="GO" id="GO:0072546">
    <property type="term" value="C:EMC complex"/>
    <property type="evidence" value="ECO:0007669"/>
    <property type="project" value="InterPro"/>
</dbReference>
<evidence type="ECO:0000256" key="9">
    <source>
        <dbReference type="ARBA" id="ARBA00023136"/>
    </source>
</evidence>
<proteinExistence type="inferred from homology"/>
<dbReference type="OrthoDB" id="28092at2759"/>
<dbReference type="InterPro" id="IPR058545">
    <property type="entry name" value="Beta-prop_EMC1_1st"/>
</dbReference>
<evidence type="ECO:0000256" key="6">
    <source>
        <dbReference type="ARBA" id="ARBA00022729"/>
    </source>
</evidence>
<gene>
    <name evidence="13" type="ORF">L203_104050</name>
</gene>
<dbReference type="Pfam" id="PF07774">
    <property type="entry name" value="EMC1_C"/>
    <property type="match status" value="1"/>
</dbReference>
<dbReference type="SUPFAM" id="SSF50998">
    <property type="entry name" value="Quinoprotein alcohol dehydrogenase-like"/>
    <property type="match status" value="2"/>
</dbReference>
<accession>A0A1E3IE21</accession>
<evidence type="ECO:0000256" key="3">
    <source>
        <dbReference type="ARBA" id="ARBA00011276"/>
    </source>
</evidence>
<comment type="subcellular location">
    <subcellularLocation>
        <location evidence="1">Endoplasmic reticulum membrane</location>
        <topology evidence="1">Single-pass type I membrane protein</topology>
    </subcellularLocation>
</comment>
<dbReference type="KEGG" id="cdep:91088260"/>
<reference evidence="13" key="1">
    <citation type="submission" date="2016-06" db="EMBL/GenBank/DDBJ databases">
        <authorList>
            <person name="Cuomo C."/>
            <person name="Litvintseva A."/>
            <person name="Heitman J."/>
            <person name="Chen Y."/>
            <person name="Sun S."/>
            <person name="Springer D."/>
            <person name="Dromer F."/>
            <person name="Young S."/>
            <person name="Zeng Q."/>
            <person name="Chapman S."/>
            <person name="Gujja S."/>
            <person name="Saif S."/>
            <person name="Birren B."/>
        </authorList>
    </citation>
    <scope>NUCLEOTIDE SEQUENCE</scope>
    <source>
        <strain evidence="13">CBS 7841</strain>
    </source>
</reference>
<keyword evidence="5" id="KW-0812">Transmembrane</keyword>
<keyword evidence="7" id="KW-0256">Endoplasmic reticulum</keyword>
<dbReference type="InterPro" id="IPR015943">
    <property type="entry name" value="WD40/YVTN_repeat-like_dom_sf"/>
</dbReference>
<evidence type="ECO:0000256" key="1">
    <source>
        <dbReference type="ARBA" id="ARBA00004115"/>
    </source>
</evidence>
<keyword evidence="14" id="KW-1185">Reference proteome</keyword>
<protein>
    <recommendedName>
        <fullName evidence="4">ER membrane protein complex subunit 1</fullName>
    </recommendedName>
</protein>
<dbReference type="VEuPathDB" id="FungiDB:L203_04501"/>
<evidence type="ECO:0000256" key="5">
    <source>
        <dbReference type="ARBA" id="ARBA00022692"/>
    </source>
</evidence>
<dbReference type="InterPro" id="IPR011047">
    <property type="entry name" value="Quinoprotein_ADH-like_sf"/>
</dbReference>
<evidence type="ECO:0000259" key="12">
    <source>
        <dbReference type="Pfam" id="PF25293"/>
    </source>
</evidence>
<dbReference type="AlphaFoldDB" id="A0A1E3IE21"/>
<evidence type="ECO:0000256" key="10">
    <source>
        <dbReference type="ARBA" id="ARBA00023180"/>
    </source>
</evidence>
<keyword evidence="8" id="KW-1133">Transmembrane helix</keyword>
<comment type="similarity">
    <text evidence="2">Belongs to the EMC1 family.</text>
</comment>
<evidence type="ECO:0000256" key="4">
    <source>
        <dbReference type="ARBA" id="ARBA00020824"/>
    </source>
</evidence>
<comment type="subunit">
    <text evidence="3">Component of the ER membrane protein complex (EMC).</text>
</comment>
<sequence length="1015" mass="112310">MNLHSRGKIFSTAILLWLLSALIPAVFALQKELAGIVDWHKPLVGEPILEPTPPLFVEDSGRRRLVQITKKNILAVLNADTGELVWRQKLEAVDPVVSFHVQNDSVFLLSGPGASNARLLSLSTGYVLWEGSLLDYQEAKLTTPYHLGTDAAYLPAQGSEPASWVVLCDGKRVTRLRHDDGSVVWSLELPAAASNMVFKQIMPSGSSIHLLALHYSFAVQSLLTSTISLDKPILKADFGQIPSLIQVPEQALLASSSERGSASAVWIEHGRIRTVLIKENGQLGKVKDLLPDRGKLYSEILDVGLRHKGIVLGKREDGGVEVLDVKRGRKVEEFELSKDSPDRSESIYSGVAIDKGVIVNRVYWSFVMGVGVAQTIDIPNSASDDVITSGFTFAYDDLSHGVLIHAAVSPSLDNKHLPTLILFTSSSAVQHMTHNTSIWTREEGLADIVGVQFVELGEPDVEEVRDILVEESFFGRVTRHITELKDFPAYLYRFIKRFTTASYTSTLLMKPLNSTHLHRDQFGFQKLLILSTGKGKLYALDSVNGRIIWTRNLGLLNKGRPEISLEGIWTVKGSETEGPRLAIVGVKSVGEKVETLAWHVEAYTGKVIGDISRRTGLPLGTTLFEGRVKDAFLLPYRNCDSKTQVVAVVDDQNQAHIWPSCRKVTKELTENSDKIFFAAPSSTIDSITFQGFTLSPMAGNGKTFSANLLWSLPFHEKETVLDVQPVKLDAIASFGRVLGDKSTLYKYINPHLLIISTFTAPEPHLSLIDHIVPGQGRIYVLDTVSGSIIWSTIIEGLGDGQLIKVGMVENWLVYTWLDGERWRLGSVEIYEDTGERKGVTPSMTSFQKQRVKTFAQTFILPTDVQTIGFTTSKAGITTKELVVVNSRNQIFSLPRRLLDPRRPVGKPSSRDREEMLIPYDPLLPFDPTRVISHEYELQGVTNLYTSSSLLESTSLLFACGQDLFLTRGLAPSGSFDILSDNFNKAQLLLTLGALSVGISLARPAVRTKMLRMRWF</sequence>
<dbReference type="Gene3D" id="2.130.10.10">
    <property type="entry name" value="YVTN repeat-like/Quinoprotein amine dehydrogenase"/>
    <property type="match status" value="1"/>
</dbReference>
<keyword evidence="9" id="KW-0472">Membrane</keyword>
<dbReference type="PANTHER" id="PTHR21573:SF0">
    <property type="entry name" value="ER MEMBRANE PROTEIN COMPLEX SUBUNIT 1"/>
    <property type="match status" value="1"/>
</dbReference>
<dbReference type="GeneID" id="91088260"/>
<evidence type="ECO:0000313" key="13">
    <source>
        <dbReference type="EMBL" id="WVN88836.1"/>
    </source>
</evidence>
<keyword evidence="6" id="KW-0732">Signal</keyword>
<dbReference type="InterPro" id="IPR026895">
    <property type="entry name" value="EMC1"/>
</dbReference>
<dbReference type="PANTHER" id="PTHR21573">
    <property type="entry name" value="ER MEMBRANE PROTEIN COMPLEX SUBUNIT 1"/>
    <property type="match status" value="1"/>
</dbReference>
<dbReference type="InterPro" id="IPR011678">
    <property type="entry name" value="EMC1_C"/>
</dbReference>
<feature type="domain" description="ER membrane protein complex subunit 1 C-terminal" evidence="11">
    <location>
        <begin position="809"/>
        <end position="1014"/>
    </location>
</feature>
<evidence type="ECO:0000313" key="14">
    <source>
        <dbReference type="Proteomes" id="UP000094043"/>
    </source>
</evidence>
<dbReference type="Pfam" id="PF25293">
    <property type="entry name" value="Beta-prop_EMC1_N"/>
    <property type="match status" value="1"/>
</dbReference>
<evidence type="ECO:0000256" key="8">
    <source>
        <dbReference type="ARBA" id="ARBA00022989"/>
    </source>
</evidence>
<name>A0A1E3IE21_9TREE</name>
<keyword evidence="10" id="KW-0325">Glycoprotein</keyword>
<organism evidence="13 14">
    <name type="scientific">Cryptococcus depauperatus CBS 7841</name>
    <dbReference type="NCBI Taxonomy" id="1295531"/>
    <lineage>
        <taxon>Eukaryota</taxon>
        <taxon>Fungi</taxon>
        <taxon>Dikarya</taxon>
        <taxon>Basidiomycota</taxon>
        <taxon>Agaricomycotina</taxon>
        <taxon>Tremellomycetes</taxon>
        <taxon>Tremellales</taxon>
        <taxon>Cryptococcaceae</taxon>
        <taxon>Cryptococcus</taxon>
    </lineage>
</organism>
<reference evidence="13" key="2">
    <citation type="journal article" date="2022" name="Elife">
        <title>Obligate sexual reproduction of a homothallic fungus closely related to the Cryptococcus pathogenic species complex.</title>
        <authorList>
            <person name="Passer A.R."/>
            <person name="Clancey S.A."/>
            <person name="Shea T."/>
            <person name="David-Palma M."/>
            <person name="Averette A.F."/>
            <person name="Boekhout T."/>
            <person name="Porcel B.M."/>
            <person name="Nowrousian M."/>
            <person name="Cuomo C.A."/>
            <person name="Sun S."/>
            <person name="Heitman J."/>
            <person name="Coelho M.A."/>
        </authorList>
    </citation>
    <scope>NUCLEOTIDE SEQUENCE</scope>
    <source>
        <strain evidence="13">CBS 7841</strain>
    </source>
</reference>
<evidence type="ECO:0000256" key="2">
    <source>
        <dbReference type="ARBA" id="ARBA00007904"/>
    </source>
</evidence>
<dbReference type="EMBL" id="CP143787">
    <property type="protein sequence ID" value="WVN88836.1"/>
    <property type="molecule type" value="Genomic_DNA"/>
</dbReference>
<evidence type="ECO:0000256" key="7">
    <source>
        <dbReference type="ARBA" id="ARBA00022824"/>
    </source>
</evidence>
<dbReference type="RefSeq" id="XP_066069536.1">
    <property type="nucleotide sequence ID" value="XM_066213439.1"/>
</dbReference>
<dbReference type="GO" id="GO:0034975">
    <property type="term" value="P:protein folding in endoplasmic reticulum"/>
    <property type="evidence" value="ECO:0007669"/>
    <property type="project" value="TreeGrafter"/>
</dbReference>
<dbReference type="Proteomes" id="UP000094043">
    <property type="component" value="Chromosome 4"/>
</dbReference>
<evidence type="ECO:0000259" key="11">
    <source>
        <dbReference type="Pfam" id="PF07774"/>
    </source>
</evidence>
<reference evidence="13" key="3">
    <citation type="submission" date="2024-01" db="EMBL/GenBank/DDBJ databases">
        <authorList>
            <person name="Coelho M.A."/>
            <person name="David-Palma M."/>
            <person name="Shea T."/>
            <person name="Sun S."/>
            <person name="Cuomo C.A."/>
            <person name="Heitman J."/>
        </authorList>
    </citation>
    <scope>NUCLEOTIDE SEQUENCE</scope>
    <source>
        <strain evidence="13">CBS 7841</strain>
    </source>
</reference>